<dbReference type="Pfam" id="PF00497">
    <property type="entry name" value="SBP_bac_3"/>
    <property type="match status" value="1"/>
</dbReference>
<dbReference type="PANTHER" id="PTHR35936">
    <property type="entry name" value="MEMBRANE-BOUND LYTIC MUREIN TRANSGLYCOSYLASE F"/>
    <property type="match status" value="1"/>
</dbReference>
<dbReference type="Proteomes" id="UP000482653">
    <property type="component" value="Unassembled WGS sequence"/>
</dbReference>
<accession>A0A0P0GM43</accession>
<gene>
    <name evidence="4" type="primary">artP</name>
    <name evidence="4" type="ORF">BcellWH2_00947</name>
    <name evidence="5" type="ORF">F2Y86_16995</name>
    <name evidence="6" type="ORF">F2Y87_13315</name>
</gene>
<dbReference type="EMBL" id="VVYX01000014">
    <property type="protein sequence ID" value="KAA5418524.1"/>
    <property type="molecule type" value="Genomic_DNA"/>
</dbReference>
<feature type="transmembrane region" description="Helical" evidence="2">
    <location>
        <begin position="6"/>
        <end position="26"/>
    </location>
</feature>
<dbReference type="Proteomes" id="UP000325055">
    <property type="component" value="Unassembled WGS sequence"/>
</dbReference>
<evidence type="ECO:0000313" key="8">
    <source>
        <dbReference type="Proteomes" id="UP000325055"/>
    </source>
</evidence>
<dbReference type="PATRIC" id="fig|246787.4.peg.978"/>
<keyword evidence="2" id="KW-0812">Transmembrane</keyword>
<dbReference type="CDD" id="cd01009">
    <property type="entry name" value="PBP2_YfhD_N"/>
    <property type="match status" value="1"/>
</dbReference>
<name>A0A0P0GM43_9BACE</name>
<evidence type="ECO:0000256" key="1">
    <source>
        <dbReference type="ARBA" id="ARBA00022729"/>
    </source>
</evidence>
<reference evidence="8 9" key="2">
    <citation type="journal article" date="2019" name="Nat. Med.">
        <title>A library of human gut bacterial isolates paired with longitudinal multiomics data enables mechanistic microbiome research.</title>
        <authorList>
            <person name="Poyet M."/>
            <person name="Groussin M."/>
            <person name="Gibbons S.M."/>
            <person name="Avila-Pacheco J."/>
            <person name="Jiang X."/>
            <person name="Kearney S.M."/>
            <person name="Perrotta A.R."/>
            <person name="Berdy B."/>
            <person name="Zhao S."/>
            <person name="Lieberman T.D."/>
            <person name="Swanson P.K."/>
            <person name="Smith M."/>
            <person name="Roesemann S."/>
            <person name="Alexander J.E."/>
            <person name="Rich S.A."/>
            <person name="Livny J."/>
            <person name="Vlamakis H."/>
            <person name="Clish C."/>
            <person name="Bullock K."/>
            <person name="Deik A."/>
            <person name="Scott J."/>
            <person name="Pierce K.A."/>
            <person name="Xavier R.J."/>
            <person name="Alm E.J."/>
        </authorList>
    </citation>
    <scope>NUCLEOTIDE SEQUENCE [LARGE SCALE GENOMIC DNA]</scope>
    <source>
        <strain evidence="5 8">BIOML-A7</strain>
        <strain evidence="6 9">BIOML-A8</strain>
    </source>
</reference>
<dbReference type="KEGG" id="bcel:BcellWH2_00947"/>
<keyword evidence="2" id="KW-0472">Membrane</keyword>
<sequence>MRIPKARILKYAAMGIIAAFIATFFLKKEKQQGHPRDYAEIAAEKIIRAATEYNSISFYVDGDTLSGFHYELIEAFARDHGWKAAITPEMSFDKRLEGLATGEFDVIAYGILATSELKDSLLLTTPIVLNKQVLVQRKATSPTDSLFVKSQLDLAGKTLHVVKGSPSILRIRNLGNEIGDTIYIKEIDKYGSEQLISLVAHGDIDYAVCDESIARAVTDSIPQIDINTDISFTQFYSWGVSKQSPVLLDSLNSWLQTFRNSDEFKSIYRKYYRTSNQR</sequence>
<evidence type="ECO:0000313" key="9">
    <source>
        <dbReference type="Proteomes" id="UP000482653"/>
    </source>
</evidence>
<evidence type="ECO:0000259" key="3">
    <source>
        <dbReference type="SMART" id="SM00062"/>
    </source>
</evidence>
<dbReference type="EMBL" id="CP012801">
    <property type="protein sequence ID" value="ALJ58209.1"/>
    <property type="molecule type" value="Genomic_DNA"/>
</dbReference>
<keyword evidence="1" id="KW-0732">Signal</keyword>
<proteinExistence type="predicted"/>
<dbReference type="AlphaFoldDB" id="A0A0P0GM43"/>
<evidence type="ECO:0000313" key="5">
    <source>
        <dbReference type="EMBL" id="KAA5406687.1"/>
    </source>
</evidence>
<evidence type="ECO:0000256" key="2">
    <source>
        <dbReference type="SAM" id="Phobius"/>
    </source>
</evidence>
<dbReference type="Proteomes" id="UP000061809">
    <property type="component" value="Chromosome"/>
</dbReference>
<dbReference type="Gene3D" id="3.40.190.10">
    <property type="entry name" value="Periplasmic binding protein-like II"/>
    <property type="match status" value="2"/>
</dbReference>
<evidence type="ECO:0000313" key="6">
    <source>
        <dbReference type="EMBL" id="KAA5418524.1"/>
    </source>
</evidence>
<dbReference type="PANTHER" id="PTHR35936:SF19">
    <property type="entry name" value="AMINO-ACID-BINDING PROTEIN YXEM-RELATED"/>
    <property type="match status" value="1"/>
</dbReference>
<reference evidence="4 7" key="1">
    <citation type="journal article" date="2015" name="Science">
        <title>Genetic determinants of in vivo fitness and diet responsiveness in multiple human gut Bacteroides.</title>
        <authorList>
            <person name="Wu M."/>
            <person name="McNulty N.P."/>
            <person name="Rodionov D.A."/>
            <person name="Khoroshkin M.S."/>
            <person name="Griffin N.W."/>
            <person name="Cheng J."/>
            <person name="Latreille P."/>
            <person name="Kerstetter R.A."/>
            <person name="Terrapon N."/>
            <person name="Henrissat B."/>
            <person name="Osterman A.L."/>
            <person name="Gordon J.I."/>
        </authorList>
    </citation>
    <scope>NUCLEOTIDE SEQUENCE [LARGE SCALE GENOMIC DNA]</scope>
    <source>
        <strain evidence="4 7">WH2</strain>
    </source>
</reference>
<evidence type="ECO:0000313" key="4">
    <source>
        <dbReference type="EMBL" id="ALJ58209.1"/>
    </source>
</evidence>
<dbReference type="EMBL" id="VVYW01000014">
    <property type="protein sequence ID" value="KAA5406687.1"/>
    <property type="molecule type" value="Genomic_DNA"/>
</dbReference>
<organism evidence="4 7">
    <name type="scientific">Bacteroides cellulosilyticus</name>
    <dbReference type="NCBI Taxonomy" id="246787"/>
    <lineage>
        <taxon>Bacteria</taxon>
        <taxon>Pseudomonadati</taxon>
        <taxon>Bacteroidota</taxon>
        <taxon>Bacteroidia</taxon>
        <taxon>Bacteroidales</taxon>
        <taxon>Bacteroidaceae</taxon>
        <taxon>Bacteroides</taxon>
    </lineage>
</organism>
<feature type="domain" description="Solute-binding protein family 3/N-terminal" evidence="3">
    <location>
        <begin position="45"/>
        <end position="275"/>
    </location>
</feature>
<dbReference type="SUPFAM" id="SSF53850">
    <property type="entry name" value="Periplasmic binding protein-like II"/>
    <property type="match status" value="1"/>
</dbReference>
<protein>
    <submittedName>
        <fullName evidence="4">Arginine-binding extracellular protein ArtP</fullName>
    </submittedName>
    <submittedName>
        <fullName evidence="5">Transporter substrate-binding domain-containing protein</fullName>
    </submittedName>
</protein>
<evidence type="ECO:0000313" key="7">
    <source>
        <dbReference type="Proteomes" id="UP000061809"/>
    </source>
</evidence>
<dbReference type="RefSeq" id="WP_007217727.1">
    <property type="nucleotide sequence ID" value="NZ_CP012801.1"/>
</dbReference>
<dbReference type="InterPro" id="IPR001638">
    <property type="entry name" value="Solute-binding_3/MltF_N"/>
</dbReference>
<keyword evidence="2" id="KW-1133">Transmembrane helix</keyword>
<dbReference type="SMART" id="SM00062">
    <property type="entry name" value="PBPb"/>
    <property type="match status" value="1"/>
</dbReference>